<keyword evidence="4" id="KW-1185">Reference proteome</keyword>
<feature type="compositionally biased region" description="Basic and acidic residues" evidence="2">
    <location>
        <begin position="125"/>
        <end position="148"/>
    </location>
</feature>
<gene>
    <name evidence="3" type="ORF">E5288_WYG020047</name>
</gene>
<dbReference type="InterPro" id="IPR026206">
    <property type="entry name" value="HAUS3"/>
</dbReference>
<dbReference type="GO" id="GO:0005815">
    <property type="term" value="C:microtubule organizing center"/>
    <property type="evidence" value="ECO:0007669"/>
    <property type="project" value="TreeGrafter"/>
</dbReference>
<evidence type="ECO:0000256" key="1">
    <source>
        <dbReference type="SAM" id="Coils"/>
    </source>
</evidence>
<dbReference type="GO" id="GO:0070652">
    <property type="term" value="C:HAUS complex"/>
    <property type="evidence" value="ECO:0007669"/>
    <property type="project" value="InterPro"/>
</dbReference>
<keyword evidence="1" id="KW-0175">Coiled coil</keyword>
<dbReference type="Proteomes" id="UP000322234">
    <property type="component" value="Unassembled WGS sequence"/>
</dbReference>
<reference evidence="3" key="1">
    <citation type="submission" date="2019-10" db="EMBL/GenBank/DDBJ databases">
        <title>The sequence and de novo assembly of the wild yak genome.</title>
        <authorList>
            <person name="Liu Y."/>
        </authorList>
    </citation>
    <scope>NUCLEOTIDE SEQUENCE [LARGE SCALE GENOMIC DNA]</scope>
    <source>
        <strain evidence="3">WY2019</strain>
    </source>
</reference>
<dbReference type="PANTHER" id="PTHR19378">
    <property type="entry name" value="GOLGIN- RELATED"/>
    <property type="match status" value="1"/>
</dbReference>
<evidence type="ECO:0000256" key="2">
    <source>
        <dbReference type="SAM" id="MobiDB-lite"/>
    </source>
</evidence>
<comment type="caution">
    <text evidence="3">The sequence shown here is derived from an EMBL/GenBank/DDBJ whole genome shotgun (WGS) entry which is preliminary data.</text>
</comment>
<dbReference type="EMBL" id="VBQZ03000354">
    <property type="protein sequence ID" value="MXQ99142.1"/>
    <property type="molecule type" value="Genomic_DNA"/>
</dbReference>
<evidence type="ECO:0000313" key="4">
    <source>
        <dbReference type="Proteomes" id="UP000322234"/>
    </source>
</evidence>
<name>A0A6B0S9U4_9CETA</name>
<evidence type="ECO:0000313" key="3">
    <source>
        <dbReference type="EMBL" id="MXQ99142.1"/>
    </source>
</evidence>
<dbReference type="GO" id="GO:0072686">
    <property type="term" value="C:mitotic spindle"/>
    <property type="evidence" value="ECO:0007669"/>
    <property type="project" value="TreeGrafter"/>
</dbReference>
<feature type="coiled-coil region" evidence="1">
    <location>
        <begin position="216"/>
        <end position="243"/>
    </location>
</feature>
<accession>A0A6B0S9U4</accession>
<feature type="region of interest" description="Disordered" evidence="2">
    <location>
        <begin position="121"/>
        <end position="183"/>
    </location>
</feature>
<dbReference type="AlphaFoldDB" id="A0A6B0S9U4"/>
<proteinExistence type="predicted"/>
<dbReference type="PANTHER" id="PTHR19378:SF0">
    <property type="entry name" value="HAUS AUGMIN-LIKE COMPLEX SUBUNIT 3"/>
    <property type="match status" value="1"/>
</dbReference>
<dbReference type="GO" id="GO:0051225">
    <property type="term" value="P:spindle assembly"/>
    <property type="evidence" value="ECO:0007669"/>
    <property type="project" value="InterPro"/>
</dbReference>
<sequence>MKFQRSLQGTDFFYGYNRVSGKRSVIRANALHAGPTPGRQCPPGQPHALDTLEPSLAQRQQVSIPTFKVKDTASKIWKKQLLGKRAAVFATGGKKFKHQKPKDKTDCPVENTDRRVAVPASGADVSKDECVTEKGQREIGRREPERRGPSGLPGRTLAAHTPAERPRNAPGLQISAERRVTSNPTRTLVDLGAAPYNRLYQLLEGENKKKELFITHGNLEEGAEKLKQEVSLVQEQLAVSAQEHSFFLSKLNSDVNMLCEALYQGGNQLLLSDQRYEINISMLQ</sequence>
<organism evidence="3 4">
    <name type="scientific">Bos mutus</name>
    <name type="common">wild yak</name>
    <dbReference type="NCBI Taxonomy" id="72004"/>
    <lineage>
        <taxon>Eukaryota</taxon>
        <taxon>Metazoa</taxon>
        <taxon>Chordata</taxon>
        <taxon>Craniata</taxon>
        <taxon>Vertebrata</taxon>
        <taxon>Euteleostomi</taxon>
        <taxon>Mammalia</taxon>
        <taxon>Eutheria</taxon>
        <taxon>Laurasiatheria</taxon>
        <taxon>Artiodactyla</taxon>
        <taxon>Ruminantia</taxon>
        <taxon>Pecora</taxon>
        <taxon>Bovidae</taxon>
        <taxon>Bovinae</taxon>
        <taxon>Bos</taxon>
    </lineage>
</organism>
<dbReference type="GO" id="GO:0031023">
    <property type="term" value="P:microtubule organizing center organization"/>
    <property type="evidence" value="ECO:0007669"/>
    <property type="project" value="TreeGrafter"/>
</dbReference>
<protein>
    <submittedName>
        <fullName evidence="3">Uncharacterized protein</fullName>
    </submittedName>
</protein>